<dbReference type="AlphaFoldDB" id="A0A0A9BJD1"/>
<organism evidence="2">
    <name type="scientific">Arundo donax</name>
    <name type="common">Giant reed</name>
    <name type="synonym">Donax arundinaceus</name>
    <dbReference type="NCBI Taxonomy" id="35708"/>
    <lineage>
        <taxon>Eukaryota</taxon>
        <taxon>Viridiplantae</taxon>
        <taxon>Streptophyta</taxon>
        <taxon>Embryophyta</taxon>
        <taxon>Tracheophyta</taxon>
        <taxon>Spermatophyta</taxon>
        <taxon>Magnoliopsida</taxon>
        <taxon>Liliopsida</taxon>
        <taxon>Poales</taxon>
        <taxon>Poaceae</taxon>
        <taxon>PACMAD clade</taxon>
        <taxon>Arundinoideae</taxon>
        <taxon>Arundineae</taxon>
        <taxon>Arundo</taxon>
    </lineage>
</organism>
<reference evidence="2" key="2">
    <citation type="journal article" date="2015" name="Data Brief">
        <title>Shoot transcriptome of the giant reed, Arundo donax.</title>
        <authorList>
            <person name="Barrero R.A."/>
            <person name="Guerrero F.D."/>
            <person name="Moolhuijzen P."/>
            <person name="Goolsby J.A."/>
            <person name="Tidwell J."/>
            <person name="Bellgard S.E."/>
            <person name="Bellgard M.I."/>
        </authorList>
    </citation>
    <scope>NUCLEOTIDE SEQUENCE</scope>
    <source>
        <tissue evidence="2">Shoot tissue taken approximately 20 cm above the soil surface</tissue>
    </source>
</reference>
<evidence type="ECO:0000256" key="1">
    <source>
        <dbReference type="SAM" id="MobiDB-lite"/>
    </source>
</evidence>
<evidence type="ECO:0000313" key="2">
    <source>
        <dbReference type="EMBL" id="JAD59397.1"/>
    </source>
</evidence>
<feature type="compositionally biased region" description="Polar residues" evidence="1">
    <location>
        <begin position="1"/>
        <end position="14"/>
    </location>
</feature>
<dbReference type="EMBL" id="GBRH01238498">
    <property type="protein sequence ID" value="JAD59397.1"/>
    <property type="molecule type" value="Transcribed_RNA"/>
</dbReference>
<feature type="region of interest" description="Disordered" evidence="1">
    <location>
        <begin position="1"/>
        <end position="25"/>
    </location>
</feature>
<sequence length="25" mass="2731">MRRTASSPPRSSWNVIGGSGRATLW</sequence>
<accession>A0A0A9BJD1</accession>
<reference evidence="2" key="1">
    <citation type="submission" date="2014-09" db="EMBL/GenBank/DDBJ databases">
        <authorList>
            <person name="Magalhaes I.L.F."/>
            <person name="Oliveira U."/>
            <person name="Santos F.R."/>
            <person name="Vidigal T.H.D.A."/>
            <person name="Brescovit A.D."/>
            <person name="Santos A.J."/>
        </authorList>
    </citation>
    <scope>NUCLEOTIDE SEQUENCE</scope>
    <source>
        <tissue evidence="2">Shoot tissue taken approximately 20 cm above the soil surface</tissue>
    </source>
</reference>
<protein>
    <submittedName>
        <fullName evidence="2">Uncharacterized protein</fullName>
    </submittedName>
</protein>
<proteinExistence type="predicted"/>
<name>A0A0A9BJD1_ARUDO</name>